<reference evidence="5 6" key="1">
    <citation type="submission" date="2016-10" db="EMBL/GenBank/DDBJ databases">
        <title>Paenibacillus species isolates.</title>
        <authorList>
            <person name="Beno S.M."/>
        </authorList>
    </citation>
    <scope>NUCLEOTIDE SEQUENCE [LARGE SCALE GENOMIC DNA]</scope>
    <source>
        <strain evidence="5 6">FSL H7-0604</strain>
    </source>
</reference>
<comment type="caution">
    <text evidence="5">The sequence shown here is derived from an EMBL/GenBank/DDBJ whole genome shotgun (WGS) entry which is preliminary data.</text>
</comment>
<gene>
    <name evidence="5" type="ORF">BJP51_20145</name>
</gene>
<dbReference type="PROSITE" id="PS01124">
    <property type="entry name" value="HTH_ARAC_FAMILY_2"/>
    <property type="match status" value="1"/>
</dbReference>
<dbReference type="EMBL" id="MKQP01000025">
    <property type="protein sequence ID" value="OMD30375.1"/>
    <property type="molecule type" value="Genomic_DNA"/>
</dbReference>
<accession>A0A1R0X791</accession>
<evidence type="ECO:0000313" key="5">
    <source>
        <dbReference type="EMBL" id="OMD30375.1"/>
    </source>
</evidence>
<name>A0A1R0X791_9BACL</name>
<keyword evidence="2" id="KW-0238">DNA-binding</keyword>
<dbReference type="AlphaFoldDB" id="A0A1R0X791"/>
<proteinExistence type="predicted"/>
<protein>
    <recommendedName>
        <fullName evidence="4">HTH araC/xylS-type domain-containing protein</fullName>
    </recommendedName>
</protein>
<evidence type="ECO:0000256" key="1">
    <source>
        <dbReference type="ARBA" id="ARBA00023015"/>
    </source>
</evidence>
<dbReference type="PANTHER" id="PTHR43280:SF2">
    <property type="entry name" value="HTH-TYPE TRANSCRIPTIONAL REGULATOR EXSA"/>
    <property type="match status" value="1"/>
</dbReference>
<evidence type="ECO:0000256" key="3">
    <source>
        <dbReference type="ARBA" id="ARBA00023163"/>
    </source>
</evidence>
<dbReference type="Pfam" id="PF12833">
    <property type="entry name" value="HTH_18"/>
    <property type="match status" value="1"/>
</dbReference>
<evidence type="ECO:0000259" key="4">
    <source>
        <dbReference type="PROSITE" id="PS01124"/>
    </source>
</evidence>
<dbReference type="PANTHER" id="PTHR43280">
    <property type="entry name" value="ARAC-FAMILY TRANSCRIPTIONAL REGULATOR"/>
    <property type="match status" value="1"/>
</dbReference>
<dbReference type="InterPro" id="IPR009057">
    <property type="entry name" value="Homeodomain-like_sf"/>
</dbReference>
<dbReference type="SUPFAM" id="SSF46689">
    <property type="entry name" value="Homeodomain-like"/>
    <property type="match status" value="2"/>
</dbReference>
<dbReference type="Gene3D" id="1.10.10.60">
    <property type="entry name" value="Homeodomain-like"/>
    <property type="match status" value="2"/>
</dbReference>
<dbReference type="SUPFAM" id="SSF51215">
    <property type="entry name" value="Regulatory protein AraC"/>
    <property type="match status" value="1"/>
</dbReference>
<dbReference type="GO" id="GO:0003700">
    <property type="term" value="F:DNA-binding transcription factor activity"/>
    <property type="evidence" value="ECO:0007669"/>
    <property type="project" value="InterPro"/>
</dbReference>
<organism evidence="5 6">
    <name type="scientific">Paenibacillus odorifer</name>
    <dbReference type="NCBI Taxonomy" id="189426"/>
    <lineage>
        <taxon>Bacteria</taxon>
        <taxon>Bacillati</taxon>
        <taxon>Bacillota</taxon>
        <taxon>Bacilli</taxon>
        <taxon>Bacillales</taxon>
        <taxon>Paenibacillaceae</taxon>
        <taxon>Paenibacillus</taxon>
    </lineage>
</organism>
<dbReference type="GO" id="GO:0043565">
    <property type="term" value="F:sequence-specific DNA binding"/>
    <property type="evidence" value="ECO:0007669"/>
    <property type="project" value="InterPro"/>
</dbReference>
<feature type="domain" description="HTH araC/xylS-type" evidence="4">
    <location>
        <begin position="168"/>
        <end position="266"/>
    </location>
</feature>
<keyword evidence="1" id="KW-0805">Transcription regulation</keyword>
<dbReference type="Proteomes" id="UP000187465">
    <property type="component" value="Unassembled WGS sequence"/>
</dbReference>
<sequence length="277" mass="32786">MSSIIHSQFDINVLDVLKIQYQKRILFDYVQSCYTVSYIQKGEVLTTSSEGEYVASAGDVMIHRPNEPFNVISKTDGVHYLFNINAKVKDGDDFFKLFPLGKVIRVRDRSEYERRFDELRSLWLQEEDDFRNVQVGSLAFFLLYEIMESTKLGGRRSSRDPFITDRFNEALQYMEERLDQEISREELSKLYHMNPVYFSRAFQKIYKLTPMQMLRKLRLQQAKQMLEYTDYTIEHISQRCGYYDASHFSKVFRGEYGKGPAEYRKSIEFTKTNIATP</sequence>
<dbReference type="InterPro" id="IPR037923">
    <property type="entry name" value="HTH-like"/>
</dbReference>
<dbReference type="RefSeq" id="WP_036688203.1">
    <property type="nucleotide sequence ID" value="NZ_MKQM01000059.1"/>
</dbReference>
<dbReference type="InterPro" id="IPR018060">
    <property type="entry name" value="HTH_AraC"/>
</dbReference>
<evidence type="ECO:0000313" key="6">
    <source>
        <dbReference type="Proteomes" id="UP000187465"/>
    </source>
</evidence>
<evidence type="ECO:0000256" key="2">
    <source>
        <dbReference type="ARBA" id="ARBA00023125"/>
    </source>
</evidence>
<keyword evidence="3" id="KW-0804">Transcription</keyword>
<dbReference type="InterPro" id="IPR020449">
    <property type="entry name" value="Tscrpt_reg_AraC-type_HTH"/>
</dbReference>
<dbReference type="SMART" id="SM00342">
    <property type="entry name" value="HTH_ARAC"/>
    <property type="match status" value="1"/>
</dbReference>
<dbReference type="PRINTS" id="PR00032">
    <property type="entry name" value="HTHARAC"/>
</dbReference>